<gene>
    <name evidence="2" type="ordered locus">AZC_0866</name>
</gene>
<reference evidence="2 3" key="3">
    <citation type="journal article" date="2008" name="BMC Genomics">
        <title>The genome of the versatile nitrogen fixer Azorhizobium caulinodans ORS571.</title>
        <authorList>
            <person name="Lee KB."/>
            <person name="Backer P.D."/>
            <person name="Aono T."/>
            <person name="Liu CT."/>
            <person name="Suzuki S."/>
            <person name="Suzuki T."/>
            <person name="Kaneko T."/>
            <person name="Yamada M."/>
            <person name="Tabata S."/>
            <person name="Kupfer D.M."/>
            <person name="Najar F.Z."/>
            <person name="Wiley G.B."/>
            <person name="Roe B."/>
            <person name="Binnewies T.T."/>
            <person name="Ussery D.W."/>
            <person name="D'Haeze W."/>
            <person name="Herder J.D."/>
            <person name="Gevers D."/>
            <person name="Vereecke D."/>
            <person name="Holsters M."/>
            <person name="Oyaizu H."/>
        </authorList>
    </citation>
    <scope>NUCLEOTIDE SEQUENCE [LARGE SCALE GENOMIC DNA]</scope>
    <source>
        <strain evidence="3">ATCC 43989 / DSM 5975 / JCM 20966 / LMG 6465 / NBRC 14845 / NCIMB 13405 / ORS 571</strain>
    </source>
</reference>
<protein>
    <submittedName>
        <fullName evidence="2">Uncharacterized phage-associated protein</fullName>
    </submittedName>
</protein>
<dbReference type="KEGG" id="azc:AZC_0866"/>
<dbReference type="Pfam" id="PF13274">
    <property type="entry name" value="SocA_Panacea"/>
    <property type="match status" value="1"/>
</dbReference>
<proteinExistence type="predicted"/>
<dbReference type="Proteomes" id="UP000000270">
    <property type="component" value="Chromosome"/>
</dbReference>
<feature type="domain" description="Antitoxin SocA-like Panacea" evidence="1">
    <location>
        <begin position="88"/>
        <end position="182"/>
    </location>
</feature>
<reference evidence="2 3" key="4">
    <citation type="journal article" date="2009" name="Appl. Environ. Microbiol.">
        <title>Comparative genome-wide transcriptional profiling of Azorhizobium caulinodans ORS571 grown under free-living and symbiotic conditions.</title>
        <authorList>
            <person name="Tsukada S."/>
            <person name="Aono T."/>
            <person name="Akiba N."/>
            <person name="Lee KB."/>
            <person name="Liu CT."/>
            <person name="Toyazaki H."/>
            <person name="Oyaizu H."/>
        </authorList>
    </citation>
    <scope>NUCLEOTIDE SEQUENCE [LARGE SCALE GENOMIC DNA]</scope>
    <source>
        <strain evidence="3">ATCC 43989 / DSM 5975 / JCM 20966 / LMG 6465 / NBRC 14845 / NCIMB 13405 / ORS 571</strain>
    </source>
</reference>
<accession>A8HTS2</accession>
<reference evidence="3" key="2">
    <citation type="submission" date="2007-04" db="EMBL/GenBank/DDBJ databases">
        <title>Complete genome sequence of the nitrogen-fixing bacterium Azorhizobium caulinodans ORS571.</title>
        <authorList>
            <person name="Lee K.B."/>
            <person name="Backer P.D."/>
            <person name="Aono T."/>
            <person name="Liu C.T."/>
            <person name="Suzuki S."/>
            <person name="Suzuki T."/>
            <person name="Kaneko T."/>
            <person name="Yamada M."/>
            <person name="Tabata S."/>
            <person name="Kupfer D.M."/>
            <person name="Najar F.Z."/>
            <person name="Wiley G.B."/>
            <person name="Roe B."/>
            <person name="Binnewies T."/>
            <person name="Ussery D."/>
            <person name="Vereecke D."/>
            <person name="Gevers D."/>
            <person name="Holsters M."/>
            <person name="Oyaizu H."/>
        </authorList>
    </citation>
    <scope>NUCLEOTIDE SEQUENCE [LARGE SCALE GENOMIC DNA]</scope>
    <source>
        <strain evidence="3">ATCC 43989 / DSM 5975 / JCM 20966 / LMG 6465 / NBRC 14845 / NCIMB 13405 / ORS 571</strain>
    </source>
</reference>
<dbReference type="HOGENOM" id="CLU_110683_1_0_5"/>
<evidence type="ECO:0000313" key="2">
    <source>
        <dbReference type="EMBL" id="BAF86864.1"/>
    </source>
</evidence>
<dbReference type="AlphaFoldDB" id="A8HTS2"/>
<dbReference type="eggNOG" id="COG3600">
    <property type="taxonomic scope" value="Bacteria"/>
</dbReference>
<dbReference type="InterPro" id="IPR025272">
    <property type="entry name" value="SocA_Panacea"/>
</dbReference>
<organism evidence="2 3">
    <name type="scientific">Azorhizobium caulinodans (strain ATCC 43989 / DSM 5975 / JCM 20966 / LMG 6465 / NBRC 14845 / NCIMB 13405 / ORS 571)</name>
    <dbReference type="NCBI Taxonomy" id="438753"/>
    <lineage>
        <taxon>Bacteria</taxon>
        <taxon>Pseudomonadati</taxon>
        <taxon>Pseudomonadota</taxon>
        <taxon>Alphaproteobacteria</taxon>
        <taxon>Hyphomicrobiales</taxon>
        <taxon>Xanthobacteraceae</taxon>
        <taxon>Azorhizobium</taxon>
    </lineage>
</organism>
<sequence length="213" mass="23474">MWGIPALGAADARIWTFDTLQTILRGPSVAIAAGGWCDSHATPIVECGTWHWHLFSGGGLKMHSSLTIANRFLDLANEEGDTLTPMQLLKLVYIAHGWMLGLYGVPLINDEVQAWKYGPVIPKLYHSISQFRSDPVRGPLRAHDPDPLVSVENALIQQVYEIYGNMTGIELSRLTHQPGSPWAQTYQDGVSNIVISNDLIEDHYRTLASGAEA</sequence>
<dbReference type="RefSeq" id="WP_012169397.1">
    <property type="nucleotide sequence ID" value="NC_009937.1"/>
</dbReference>
<evidence type="ECO:0000259" key="1">
    <source>
        <dbReference type="Pfam" id="PF13274"/>
    </source>
</evidence>
<reference evidence="2 3" key="6">
    <citation type="journal article" date="2011" name="Appl. Environ. Microbiol.">
        <title>Involvement of the azorhizobial chromosome partition gene (parA) in the onset of bacteroid differentiation during Sesbania rostrata stem nodule development.</title>
        <authorList>
            <person name="Liu CT."/>
            <person name="Lee KB."/>
            <person name="Wang YS."/>
            <person name="Peng MH."/>
            <person name="Lee KT."/>
            <person name="Suzuki S."/>
            <person name="Suzuki T."/>
            <person name="Oyaizu H."/>
        </authorList>
    </citation>
    <scope>NUCLEOTIDE SEQUENCE [LARGE SCALE GENOMIC DNA]</scope>
    <source>
        <strain evidence="3">ATCC 43989 / DSM 5975 / JCM 20966 / LMG 6465 / NBRC 14845 / NCIMB 13405 / ORS 571</strain>
    </source>
</reference>
<name>A8HTS2_AZOC5</name>
<keyword evidence="3" id="KW-1185">Reference proteome</keyword>
<dbReference type="EMBL" id="AP009384">
    <property type="protein sequence ID" value="BAF86864.1"/>
    <property type="molecule type" value="Genomic_DNA"/>
</dbReference>
<reference evidence="2 3" key="1">
    <citation type="journal article" date="2007" name="Appl. Environ. Microbiol.">
        <title>Rhizobial factors required for stem nodule maturation and maintenance in Sesbania rostrata-Azorhizobium caulinodans ORS571 symbiosis.</title>
        <authorList>
            <person name="Suzuki S."/>
            <person name="Aono T."/>
            <person name="Lee KB."/>
            <person name="Suzuki T."/>
            <person name="Liu CT."/>
            <person name="Miwa H."/>
            <person name="Wakao S."/>
            <person name="Iki T."/>
            <person name="Oyaizu H."/>
        </authorList>
    </citation>
    <scope>NUCLEOTIDE SEQUENCE [LARGE SCALE GENOMIC DNA]</scope>
    <source>
        <strain evidence="3">ATCC 43989 / DSM 5975 / JCM 20966 / LMG 6465 / NBRC 14845 / NCIMB 13405 / ORS 571</strain>
    </source>
</reference>
<evidence type="ECO:0000313" key="3">
    <source>
        <dbReference type="Proteomes" id="UP000000270"/>
    </source>
</evidence>
<reference evidence="2 3" key="5">
    <citation type="journal article" date="2010" name="Appl. Environ. Microbiol.">
        <title>phrR-like gene praR of Azorhizobium caulinodans ORS571 is essential for symbiosis with Sesbania rostrata and is involved in expression of reb genes.</title>
        <authorList>
            <person name="Akiba N."/>
            <person name="Aono T."/>
            <person name="Toyazaki H."/>
            <person name="Sato S."/>
            <person name="Oyaizu H."/>
        </authorList>
    </citation>
    <scope>NUCLEOTIDE SEQUENCE [LARGE SCALE GENOMIC DNA]</scope>
    <source>
        <strain evidence="3">ATCC 43989 / DSM 5975 / JCM 20966 / LMG 6465 / NBRC 14845 / NCIMB 13405 / ORS 571</strain>
    </source>
</reference>